<reference evidence="4 6" key="2">
    <citation type="submission" date="2018-12" db="EMBL/GenBank/DDBJ databases">
        <authorList>
            <consortium name="Pathogen Informatics"/>
        </authorList>
    </citation>
    <scope>NUCLEOTIDE SEQUENCE [LARGE SCALE GENOMIC DNA]</scope>
    <source>
        <strain evidence="4 6">NCTC12735</strain>
        <plasmid evidence="6">5</plasmid>
    </source>
</reference>
<keyword evidence="1" id="KW-0732">Signal</keyword>
<protein>
    <submittedName>
        <fullName evidence="3">Secreted protein</fullName>
    </submittedName>
</protein>
<dbReference type="PATRIC" id="fig|45056.6.peg.2134"/>
<accession>A0A0W0R124</accession>
<evidence type="ECO:0000313" key="6">
    <source>
        <dbReference type="Proteomes" id="UP000281170"/>
    </source>
</evidence>
<dbReference type="KEGG" id="ladl:NCTC12735_00089"/>
<dbReference type="OrthoDB" id="8546610at2"/>
<gene>
    <name evidence="3" type="ORF">Lade_2064</name>
    <name evidence="4" type="ORF">NCTC12735_00089</name>
</gene>
<keyword evidence="4" id="KW-0614">Plasmid</keyword>
<dbReference type="Proteomes" id="UP000281170">
    <property type="component" value="Plasmid 5"/>
</dbReference>
<dbReference type="InterPro" id="IPR008503">
    <property type="entry name" value="Asp_endopeptidase"/>
</dbReference>
<dbReference type="InterPro" id="IPR021109">
    <property type="entry name" value="Peptidase_aspartic_dom_sf"/>
</dbReference>
<dbReference type="PANTHER" id="PTHR38037:SF2">
    <property type="entry name" value="ATP-DEPENDENT ZINC PROTEASE DOMAIN-CONTAINING PROTEIN-RELATED"/>
    <property type="match status" value="1"/>
</dbReference>
<organism evidence="3 5">
    <name type="scientific">Legionella adelaidensis</name>
    <dbReference type="NCBI Taxonomy" id="45056"/>
    <lineage>
        <taxon>Bacteria</taxon>
        <taxon>Pseudomonadati</taxon>
        <taxon>Pseudomonadota</taxon>
        <taxon>Gammaproteobacteria</taxon>
        <taxon>Legionellales</taxon>
        <taxon>Legionellaceae</taxon>
        <taxon>Legionella</taxon>
    </lineage>
</organism>
<dbReference type="Pfam" id="PF05618">
    <property type="entry name" value="Zn_protease"/>
    <property type="match status" value="1"/>
</dbReference>
<geneLocation type="plasmid" evidence="4 6">
    <name>5</name>
</geneLocation>
<evidence type="ECO:0000313" key="3">
    <source>
        <dbReference type="EMBL" id="KTC64770.1"/>
    </source>
</evidence>
<evidence type="ECO:0000313" key="4">
    <source>
        <dbReference type="EMBL" id="VEH81357.1"/>
    </source>
</evidence>
<feature type="domain" description="Retropepsin-like aspartic endopeptidase" evidence="2">
    <location>
        <begin position="26"/>
        <end position="166"/>
    </location>
</feature>
<sequence length="170" mass="19244">MRLVLFFIFSWTFLCGSTMANNEKIIYGFIEKATLVDKNLTLSAKLDTGAKSASLNATHITETEVDGKPYLSFIVPSKEGDVFFQCEYVGDVNIKIRAGERQAKSLVHKSIQRPVVLMKIKLADKERVIRVNLTNRKRFIYPLLLGRQAIIAFDGIIDPSKKYLVKTENV</sequence>
<dbReference type="EMBL" id="LR134414">
    <property type="protein sequence ID" value="VEH81357.1"/>
    <property type="molecule type" value="Genomic_DNA"/>
</dbReference>
<keyword evidence="5" id="KW-1185">Reference proteome</keyword>
<dbReference type="PANTHER" id="PTHR38037">
    <property type="entry name" value="ZN_PROTEASE DOMAIN-CONTAINING PROTEIN"/>
    <property type="match status" value="1"/>
</dbReference>
<dbReference type="STRING" id="45056.Lade_2064"/>
<evidence type="ECO:0000313" key="5">
    <source>
        <dbReference type="Proteomes" id="UP000054859"/>
    </source>
</evidence>
<dbReference type="SUPFAM" id="SSF50630">
    <property type="entry name" value="Acid proteases"/>
    <property type="match status" value="1"/>
</dbReference>
<dbReference type="EMBL" id="LNKA01000019">
    <property type="protein sequence ID" value="KTC64770.1"/>
    <property type="molecule type" value="Genomic_DNA"/>
</dbReference>
<dbReference type="AlphaFoldDB" id="A0A0W0R124"/>
<evidence type="ECO:0000256" key="1">
    <source>
        <dbReference type="SAM" id="SignalP"/>
    </source>
</evidence>
<evidence type="ECO:0000259" key="2">
    <source>
        <dbReference type="Pfam" id="PF05618"/>
    </source>
</evidence>
<proteinExistence type="predicted"/>
<feature type="chain" id="PRO_5033728073" evidence="1">
    <location>
        <begin position="21"/>
        <end position="170"/>
    </location>
</feature>
<reference evidence="3 5" key="1">
    <citation type="submission" date="2015-11" db="EMBL/GenBank/DDBJ databases">
        <title>Identification of large and diverse effector repertoires of 38 Legionella species.</title>
        <authorList>
            <person name="Burstein D."/>
            <person name="Amaro F."/>
            <person name="Zusman T."/>
            <person name="Lifshitz Z."/>
            <person name="Cohen O."/>
            <person name="Gilbert J.A."/>
            <person name="Pupko T."/>
            <person name="Shuman H.A."/>
            <person name="Segal G."/>
        </authorList>
    </citation>
    <scope>NUCLEOTIDE SEQUENCE [LARGE SCALE GENOMIC DNA]</scope>
    <source>
        <strain evidence="3 5">1762-AUS-E</strain>
    </source>
</reference>
<dbReference type="Gene3D" id="2.40.70.10">
    <property type="entry name" value="Acid Proteases"/>
    <property type="match status" value="1"/>
</dbReference>
<dbReference type="Proteomes" id="UP000054859">
    <property type="component" value="Unassembled WGS sequence"/>
</dbReference>
<name>A0A0W0R124_9GAMM</name>
<feature type="signal peptide" evidence="1">
    <location>
        <begin position="1"/>
        <end position="20"/>
    </location>
</feature>